<dbReference type="AlphaFoldDB" id="A0A2Z6P5G0"/>
<dbReference type="PANTHER" id="PTHR31900">
    <property type="entry name" value="F-BOX/RNI SUPERFAMILY PROTEIN-RELATED"/>
    <property type="match status" value="1"/>
</dbReference>
<dbReference type="Proteomes" id="UP000242715">
    <property type="component" value="Unassembled WGS sequence"/>
</dbReference>
<reference evidence="3" key="1">
    <citation type="journal article" date="2017" name="Front. Plant Sci.">
        <title>Climate Clever Clovers: New Paradigm to Reduce the Environmental Footprint of Ruminants by Breeding Low Methanogenic Forages Utilizing Haplotype Variation.</title>
        <authorList>
            <person name="Kaur P."/>
            <person name="Appels R."/>
            <person name="Bayer P.E."/>
            <person name="Keeble-Gagnere G."/>
            <person name="Wang J."/>
            <person name="Hirakawa H."/>
            <person name="Shirasawa K."/>
            <person name="Vercoe P."/>
            <person name="Stefanova K."/>
            <person name="Durmic Z."/>
            <person name="Nichols P."/>
            <person name="Revell C."/>
            <person name="Isobe S.N."/>
            <person name="Edwards D."/>
            <person name="Erskine W."/>
        </authorList>
    </citation>
    <scope>NUCLEOTIDE SEQUENCE [LARGE SCALE GENOMIC DNA]</scope>
    <source>
        <strain evidence="3">cv. Daliak</strain>
    </source>
</reference>
<dbReference type="InterPro" id="IPR050232">
    <property type="entry name" value="FBL13/AtMIF1-like"/>
</dbReference>
<dbReference type="OrthoDB" id="550575at2759"/>
<protein>
    <recommendedName>
        <fullName evidence="1">FBD domain-containing protein</fullName>
    </recommendedName>
</protein>
<gene>
    <name evidence="2" type="ORF">TSUD_246260</name>
</gene>
<feature type="domain" description="FBD" evidence="1">
    <location>
        <begin position="147"/>
        <end position="217"/>
    </location>
</feature>
<organism evidence="2 3">
    <name type="scientific">Trifolium subterraneum</name>
    <name type="common">Subterranean clover</name>
    <dbReference type="NCBI Taxonomy" id="3900"/>
    <lineage>
        <taxon>Eukaryota</taxon>
        <taxon>Viridiplantae</taxon>
        <taxon>Streptophyta</taxon>
        <taxon>Embryophyta</taxon>
        <taxon>Tracheophyta</taxon>
        <taxon>Spermatophyta</taxon>
        <taxon>Magnoliopsida</taxon>
        <taxon>eudicotyledons</taxon>
        <taxon>Gunneridae</taxon>
        <taxon>Pentapetalae</taxon>
        <taxon>rosids</taxon>
        <taxon>fabids</taxon>
        <taxon>Fabales</taxon>
        <taxon>Fabaceae</taxon>
        <taxon>Papilionoideae</taxon>
        <taxon>50 kb inversion clade</taxon>
        <taxon>NPAAA clade</taxon>
        <taxon>Hologalegina</taxon>
        <taxon>IRL clade</taxon>
        <taxon>Trifolieae</taxon>
        <taxon>Trifolium</taxon>
    </lineage>
</organism>
<name>A0A2Z6P5G0_TRISU</name>
<evidence type="ECO:0000313" key="2">
    <source>
        <dbReference type="EMBL" id="GAU44400.1"/>
    </source>
</evidence>
<dbReference type="PANTHER" id="PTHR31900:SF34">
    <property type="entry name" value="EMB|CAB62440.1-RELATED"/>
    <property type="match status" value="1"/>
</dbReference>
<dbReference type="Pfam" id="PF08387">
    <property type="entry name" value="FBD"/>
    <property type="match status" value="1"/>
</dbReference>
<keyword evidence="3" id="KW-1185">Reference proteome</keyword>
<dbReference type="InterPro" id="IPR006566">
    <property type="entry name" value="FBD"/>
</dbReference>
<dbReference type="EMBL" id="DF974040">
    <property type="protein sequence ID" value="GAU44400.1"/>
    <property type="molecule type" value="Genomic_DNA"/>
</dbReference>
<sequence length="219" mass="25303">MGSACAQDNFNKLLNGCPILEDLQTRIYYTEEQGEGVRLNTLSKLMRANISTIDVPIKAIHNVHFLQLKMLGMPLEPKINSYYSDFLLLESLVQLELRFYNMQYHWDDVVNVLLNCTKLQILSITQWSDLNNQDLYRNWRNRNIVPKCISSQLRSCTLNFEGLTDEIQFATYILMNAPLLRVMKITIAESSCPCWNALKELKSSCPRISPKCQLSIIFT</sequence>
<accession>A0A2Z6P5G0</accession>
<evidence type="ECO:0000313" key="3">
    <source>
        <dbReference type="Proteomes" id="UP000242715"/>
    </source>
</evidence>
<evidence type="ECO:0000259" key="1">
    <source>
        <dbReference type="SMART" id="SM00579"/>
    </source>
</evidence>
<dbReference type="SMART" id="SM00579">
    <property type="entry name" value="FBD"/>
    <property type="match status" value="1"/>
</dbReference>
<proteinExistence type="predicted"/>